<evidence type="ECO:0000313" key="8">
    <source>
        <dbReference type="EMBL" id="KAJ8986712.1"/>
    </source>
</evidence>
<organism evidence="8 9">
    <name type="scientific">Exophiala dermatitidis</name>
    <name type="common">Black yeast-like fungus</name>
    <name type="synonym">Wangiella dermatitidis</name>
    <dbReference type="NCBI Taxonomy" id="5970"/>
    <lineage>
        <taxon>Eukaryota</taxon>
        <taxon>Fungi</taxon>
        <taxon>Dikarya</taxon>
        <taxon>Ascomycota</taxon>
        <taxon>Pezizomycotina</taxon>
        <taxon>Eurotiomycetes</taxon>
        <taxon>Chaetothyriomycetidae</taxon>
        <taxon>Chaetothyriales</taxon>
        <taxon>Herpotrichiellaceae</taxon>
        <taxon>Exophiala</taxon>
    </lineage>
</organism>
<comment type="subcellular location">
    <subcellularLocation>
        <location evidence="1">Preautophagosomal structure membrane</location>
        <topology evidence="1">Peripheral membrane protein</topology>
    </subcellularLocation>
</comment>
<dbReference type="Proteomes" id="UP001161757">
    <property type="component" value="Unassembled WGS sequence"/>
</dbReference>
<protein>
    <recommendedName>
        <fullName evidence="2">Serine/threonine-protein kinase ATG1</fullName>
    </recommendedName>
    <alternativeName>
        <fullName evidence="5">Autophagy-related protein 1</fullName>
    </alternativeName>
    <alternativeName>
        <fullName evidence="3">Serine/threonine-protein kinase atg1</fullName>
    </alternativeName>
</protein>
<dbReference type="InterPro" id="IPR008271">
    <property type="entry name" value="Ser/Thr_kinase_AS"/>
</dbReference>
<dbReference type="SUPFAM" id="SSF56112">
    <property type="entry name" value="Protein kinase-like (PK-like)"/>
    <property type="match status" value="1"/>
</dbReference>
<proteinExistence type="predicted"/>
<feature type="region of interest" description="Disordered" evidence="6">
    <location>
        <begin position="565"/>
        <end position="596"/>
    </location>
</feature>
<evidence type="ECO:0000256" key="4">
    <source>
        <dbReference type="ARBA" id="ARBA00023006"/>
    </source>
</evidence>
<dbReference type="GO" id="GO:0010506">
    <property type="term" value="P:regulation of autophagy"/>
    <property type="evidence" value="ECO:0007669"/>
    <property type="project" value="InterPro"/>
</dbReference>
<feature type="compositionally biased region" description="Basic and acidic residues" evidence="6">
    <location>
        <begin position="454"/>
        <end position="467"/>
    </location>
</feature>
<dbReference type="InterPro" id="IPR045269">
    <property type="entry name" value="Atg1-like"/>
</dbReference>
<evidence type="ECO:0000259" key="7">
    <source>
        <dbReference type="PROSITE" id="PS50011"/>
    </source>
</evidence>
<dbReference type="Gene3D" id="1.10.510.10">
    <property type="entry name" value="Transferase(Phosphotransferase) domain 1"/>
    <property type="match status" value="1"/>
</dbReference>
<dbReference type="InterPro" id="IPR011009">
    <property type="entry name" value="Kinase-like_dom_sf"/>
</dbReference>
<feature type="region of interest" description="Disordered" evidence="6">
    <location>
        <begin position="398"/>
        <end position="428"/>
    </location>
</feature>
<dbReference type="FunFam" id="1.10.510.10:FF:000693">
    <property type="entry name" value="Serine/threonine protein kinase, putative"/>
    <property type="match status" value="1"/>
</dbReference>
<dbReference type="GO" id="GO:0006914">
    <property type="term" value="P:autophagy"/>
    <property type="evidence" value="ECO:0007669"/>
    <property type="project" value="UniProtKB-KW"/>
</dbReference>
<keyword evidence="4" id="KW-0072">Autophagy</keyword>
<dbReference type="GO" id="GO:0004674">
    <property type="term" value="F:protein serine/threonine kinase activity"/>
    <property type="evidence" value="ECO:0007669"/>
    <property type="project" value="InterPro"/>
</dbReference>
<evidence type="ECO:0000256" key="2">
    <source>
        <dbReference type="ARBA" id="ARBA00018572"/>
    </source>
</evidence>
<keyword evidence="8" id="KW-0418">Kinase</keyword>
<evidence type="ECO:0000313" key="9">
    <source>
        <dbReference type="Proteomes" id="UP001161757"/>
    </source>
</evidence>
<sequence>MPTVECMKDGFRKGELLDGRFKTIAPLNHGSFGMVFLAEDTRTGEEVAIKCLTKPSVAGNSAHSSTADEGGEELACHAILKHHDHLVNLVHHFETESHTYLVLEYCSQGDLYEAIRLGRGPLQTEHVRRFMLQLISAVHHMHSNGLFHRDIKPENIFLTHDGSVKLGDFGLATRSLWSYESCVGSDRYMAPEQYDPAGNGYSPAKADIWSIGICLLNVLFAKNPFVTPTESDVLFADYRRDRQSLFDIFPNMSQDTFEILSIAMALDPAKRDLGALKQAILRAVSFTTDDESLDDFCTDERDVVRASANREPLRTPSIQSPHMDGESFPWAKALHSSPQRKQQQLASIPDMYDEDLFDSDKSLKLGESWYSGHYNTPSLSSVLDSAYGSYKSMAIKRPSVRNPPQADPMPIPHSLPSRASRPIPTMSSVFGKKNDVVAKSWSDMFEEDEEESEREAAMEQRRNRDFRTWSQDSSKPLPVPPGVLTESKSRSSSNARRSRTPKPVVSVKPGQCSNENDPFGWRVRTPRQSSSKHAAVDKWAALGNRRRNPQTEVEHPPFSAKKRAFTTGSRKRPNMNGMEQHTPLRRDSRNRARPAYLNQDWRQARVIDSSADEDDHEWVGGWHNFHL</sequence>
<name>A0AAN6EN14_EXODE</name>
<evidence type="ECO:0000256" key="6">
    <source>
        <dbReference type="SAM" id="MobiDB-lite"/>
    </source>
</evidence>
<keyword evidence="8" id="KW-0808">Transferase</keyword>
<dbReference type="GO" id="GO:0034045">
    <property type="term" value="C:phagophore assembly site membrane"/>
    <property type="evidence" value="ECO:0007669"/>
    <property type="project" value="UniProtKB-SubCell"/>
</dbReference>
<reference evidence="8" key="1">
    <citation type="submission" date="2023-01" db="EMBL/GenBank/DDBJ databases">
        <title>Exophiala dermititidis isolated from Cystic Fibrosis Patient.</title>
        <authorList>
            <person name="Kurbessoian T."/>
            <person name="Crocker A."/>
            <person name="Murante D."/>
            <person name="Hogan D.A."/>
            <person name="Stajich J.E."/>
        </authorList>
    </citation>
    <scope>NUCLEOTIDE SEQUENCE</scope>
    <source>
        <strain evidence="8">Ex8</strain>
    </source>
</reference>
<dbReference type="AlphaFoldDB" id="A0AAN6EN14"/>
<dbReference type="InterPro" id="IPR000719">
    <property type="entry name" value="Prot_kinase_dom"/>
</dbReference>
<evidence type="ECO:0000256" key="5">
    <source>
        <dbReference type="ARBA" id="ARBA00030237"/>
    </source>
</evidence>
<feature type="domain" description="Protein kinase" evidence="7">
    <location>
        <begin position="21"/>
        <end position="281"/>
    </location>
</feature>
<dbReference type="PROSITE" id="PS50011">
    <property type="entry name" value="PROTEIN_KINASE_DOM"/>
    <property type="match status" value="1"/>
</dbReference>
<dbReference type="PANTHER" id="PTHR24348:SF68">
    <property type="entry name" value="SERINE_THREONINE-PROTEIN KINASE ATG1C"/>
    <property type="match status" value="1"/>
</dbReference>
<dbReference type="GO" id="GO:0005524">
    <property type="term" value="F:ATP binding"/>
    <property type="evidence" value="ECO:0007669"/>
    <property type="project" value="InterPro"/>
</dbReference>
<dbReference type="PANTHER" id="PTHR24348">
    <property type="entry name" value="SERINE/THREONINE-PROTEIN KINASE UNC-51-RELATED"/>
    <property type="match status" value="1"/>
</dbReference>
<dbReference type="EMBL" id="JAJGCB010000032">
    <property type="protein sequence ID" value="KAJ8986712.1"/>
    <property type="molecule type" value="Genomic_DNA"/>
</dbReference>
<accession>A0AAN6EN14</accession>
<dbReference type="Pfam" id="PF00069">
    <property type="entry name" value="Pkinase"/>
    <property type="match status" value="1"/>
</dbReference>
<gene>
    <name evidence="8" type="primary">TPK2_2</name>
    <name evidence="8" type="ORF">HRR80_009164</name>
</gene>
<evidence type="ECO:0000256" key="3">
    <source>
        <dbReference type="ARBA" id="ARBA00019599"/>
    </source>
</evidence>
<feature type="compositionally biased region" description="Acidic residues" evidence="6">
    <location>
        <begin position="444"/>
        <end position="453"/>
    </location>
</feature>
<dbReference type="SMART" id="SM00220">
    <property type="entry name" value="S_TKc"/>
    <property type="match status" value="1"/>
</dbReference>
<dbReference type="PROSITE" id="PS00108">
    <property type="entry name" value="PROTEIN_KINASE_ST"/>
    <property type="match status" value="1"/>
</dbReference>
<comment type="caution">
    <text evidence="8">The sequence shown here is derived from an EMBL/GenBank/DDBJ whole genome shotgun (WGS) entry which is preliminary data.</text>
</comment>
<feature type="region of interest" description="Disordered" evidence="6">
    <location>
        <begin position="443"/>
        <end position="535"/>
    </location>
</feature>
<evidence type="ECO:0000256" key="1">
    <source>
        <dbReference type="ARBA" id="ARBA00004623"/>
    </source>
</evidence>